<dbReference type="SUPFAM" id="SSF52172">
    <property type="entry name" value="CheY-like"/>
    <property type="match status" value="1"/>
</dbReference>
<dbReference type="Pfam" id="PF00512">
    <property type="entry name" value="HisKA"/>
    <property type="match status" value="1"/>
</dbReference>
<dbReference type="EMBL" id="BAABGY010000007">
    <property type="protein sequence ID" value="GAA4328844.1"/>
    <property type="molecule type" value="Genomic_DNA"/>
</dbReference>
<dbReference type="Pfam" id="PF02518">
    <property type="entry name" value="HATPase_c"/>
    <property type="match status" value="1"/>
</dbReference>
<dbReference type="InterPro" id="IPR015943">
    <property type="entry name" value="WD40/YVTN_repeat-like_dom_sf"/>
</dbReference>
<name>A0ABP8GRE4_9BACT</name>
<dbReference type="InterPro" id="IPR011123">
    <property type="entry name" value="Y_Y_Y"/>
</dbReference>
<keyword evidence="3 7" id="KW-0597">Phosphoprotein</keyword>
<dbReference type="InterPro" id="IPR013783">
    <property type="entry name" value="Ig-like_fold"/>
</dbReference>
<dbReference type="SUPFAM" id="SSF63829">
    <property type="entry name" value="Calcium-dependent phosphotriesterase"/>
    <property type="match status" value="2"/>
</dbReference>
<dbReference type="InterPro" id="IPR001789">
    <property type="entry name" value="Sig_transdc_resp-reg_receiver"/>
</dbReference>
<sequence>MNEAAIAVFDSQQCLIYEGLPATNRKYLCLLMLLWVTAAGYAQQASSFISMSEDLVHNEVTSILQDRKGFTWFGTRGGLQRFDGYEKKLLKYDIGKGNNLLSQSVEVLHNGKDNNLWIGTKSGGLSAYHLETGMITNYPNTHANKGGFDADYILSLLDTDSEKLFVGTWKGFQYLDKKTGRFHILNSAWKTFDIQPDGKKGYWLATDSGLKHLNQALVNDRSYDFGIPGLDITCIVADSSSGCLWIGSWEKGVFRFDTQTKGFVNYRHHDNDPASLSSNNAYRIALDSRGTLWVGTWGQGLNKFRRADSSFERIDLNTPGLFTHDSKIILAIKEDASGLLWIGTDGAGVFKLDLHQKPFNNIGAKGGELHGGTHVLSVYVDPARKLWLGTRGGGILYSSDWKTFNTLTVTPTVAVPSNSILSRAFLQDGDDLWIGTIKGLLRVRNKGGVPVPQDLFVPDSSTNSIGDRKINVLVKDRSGKIWIGTQENGLSCITGFDKRNRPVFRNYLPGFGIKGALQNARVSAMLVDSKNRLWVGTYKGLYLYDASADNFRMFLQTGEQGRTLSNNTILSLAEDRFGNVWAGTQYGLNKISGVDGNKLVVQHYTTREGLPNDYIHAIIPDDRGNVWASTNKGIVRLDRNSKAVSVFDKRDGIQSNVFAENASFREQSGRFLFGGVEGVTWFLPDSISISRFAPPIYFTNLKVNNQPYEFRQVQTDTGILVKPFYETESIALDYRENIFEIEFAALDFRAPDKNEYMYQLEGFNTGWVYAGNSRSVSFTNLRPGTYTLKVKATNSDKIWNPAPHELRIVIIPPPWKTWWAYSIYVAVFTLLLWLTRYFGLRQVALKNQLSLSKLARQQENELADFKERLFTNISHEFRTPLTLILGPVDDLLQTRQLERPVEKSLRLIQKQSKRMLRMVNQLLDFQKAKAGSLKLSLQAGEMVSFCRDVYLLFADEASRRNIAYSFQTQQKFHSVTFDPNKLEIILFNILSNAFKFTPNGGSIKVCVGRTENGDCEICVHDSGKGIPPDELNRIFDRFYRGKEEDSTTISGTGIGLSFVRELVTLHGGTIRAESNGSSGSLFTLTLPATLEPEVATVSVPTPIQPASQHNENLLNTGIMYEENLPVNAAPEQPIILVVEDDADIQQYVYEILSTSFEVVTAANGREGVEKALEIVPDLIVSDIMMPEMDGIELCRKLKSDKLTSHIPIILLTALSDMTHHVQGIREGADVYLPKPFNSQLLLVHVHNLINSRNKLKELYAKKVFLGTGNFEIQTFEEEFLHKLMKLVEENISNSNFNNDELAGLMFMSRSTFYRKLKAVTGMSGNEFIRKTRLNYAVKLLESGKYSVTDAAYEAGFNDIKYFRKRFQEQFSVSPSEYKK</sequence>
<dbReference type="InterPro" id="IPR003661">
    <property type="entry name" value="HisK_dim/P_dom"/>
</dbReference>
<comment type="caution">
    <text evidence="11">The sequence shown here is derived from an EMBL/GenBank/DDBJ whole genome shotgun (WGS) entry which is preliminary data.</text>
</comment>
<dbReference type="SMART" id="SM00387">
    <property type="entry name" value="HATPase_c"/>
    <property type="match status" value="1"/>
</dbReference>
<dbReference type="InterPro" id="IPR018062">
    <property type="entry name" value="HTH_AraC-typ_CS"/>
</dbReference>
<evidence type="ECO:0000259" key="8">
    <source>
        <dbReference type="PROSITE" id="PS01124"/>
    </source>
</evidence>
<keyword evidence="12" id="KW-1185">Reference proteome</keyword>
<keyword evidence="4" id="KW-0805">Transcription regulation</keyword>
<dbReference type="Gene3D" id="1.10.287.130">
    <property type="match status" value="1"/>
</dbReference>
<feature type="domain" description="Response regulatory" evidence="10">
    <location>
        <begin position="1134"/>
        <end position="1249"/>
    </location>
</feature>
<evidence type="ECO:0000313" key="11">
    <source>
        <dbReference type="EMBL" id="GAA4328844.1"/>
    </source>
</evidence>
<dbReference type="PROSITE" id="PS00041">
    <property type="entry name" value="HTH_ARAC_FAMILY_1"/>
    <property type="match status" value="1"/>
</dbReference>
<dbReference type="Gene3D" id="3.40.50.2300">
    <property type="match status" value="1"/>
</dbReference>
<dbReference type="Gene3D" id="1.10.10.60">
    <property type="entry name" value="Homeodomain-like"/>
    <property type="match status" value="2"/>
</dbReference>
<evidence type="ECO:0000256" key="1">
    <source>
        <dbReference type="ARBA" id="ARBA00000085"/>
    </source>
</evidence>
<dbReference type="PANTHER" id="PTHR43547">
    <property type="entry name" value="TWO-COMPONENT HISTIDINE KINASE"/>
    <property type="match status" value="1"/>
</dbReference>
<dbReference type="InterPro" id="IPR009057">
    <property type="entry name" value="Homeodomain-like_sf"/>
</dbReference>
<reference evidence="12" key="1">
    <citation type="journal article" date="2019" name="Int. J. Syst. Evol. Microbiol.">
        <title>The Global Catalogue of Microorganisms (GCM) 10K type strain sequencing project: providing services to taxonomists for standard genome sequencing and annotation.</title>
        <authorList>
            <consortium name="The Broad Institute Genomics Platform"/>
            <consortium name="The Broad Institute Genome Sequencing Center for Infectious Disease"/>
            <person name="Wu L."/>
            <person name="Ma J."/>
        </authorList>
    </citation>
    <scope>NUCLEOTIDE SEQUENCE [LARGE SCALE GENOMIC DNA]</scope>
    <source>
        <strain evidence="12">JCM 17919</strain>
    </source>
</reference>
<dbReference type="Pfam" id="PF07494">
    <property type="entry name" value="Reg_prop"/>
    <property type="match status" value="5"/>
</dbReference>
<dbReference type="InterPro" id="IPR005467">
    <property type="entry name" value="His_kinase_dom"/>
</dbReference>
<evidence type="ECO:0000259" key="10">
    <source>
        <dbReference type="PROSITE" id="PS50110"/>
    </source>
</evidence>
<keyword evidence="6" id="KW-0804">Transcription</keyword>
<dbReference type="CDD" id="cd00082">
    <property type="entry name" value="HisKA"/>
    <property type="match status" value="1"/>
</dbReference>
<dbReference type="SMART" id="SM00388">
    <property type="entry name" value="HisKA"/>
    <property type="match status" value="1"/>
</dbReference>
<protein>
    <recommendedName>
        <fullName evidence="2">histidine kinase</fullName>
        <ecNumber evidence="2">2.7.13.3</ecNumber>
    </recommendedName>
</protein>
<dbReference type="CDD" id="cd00146">
    <property type="entry name" value="PKD"/>
    <property type="match status" value="1"/>
</dbReference>
<dbReference type="PRINTS" id="PR00344">
    <property type="entry name" value="BCTRLSENSOR"/>
</dbReference>
<keyword evidence="5" id="KW-0238">DNA-binding</keyword>
<dbReference type="PROSITE" id="PS01124">
    <property type="entry name" value="HTH_ARAC_FAMILY_2"/>
    <property type="match status" value="1"/>
</dbReference>
<dbReference type="Pfam" id="PF07495">
    <property type="entry name" value="Y_Y_Y"/>
    <property type="match status" value="1"/>
</dbReference>
<evidence type="ECO:0000313" key="12">
    <source>
        <dbReference type="Proteomes" id="UP001501725"/>
    </source>
</evidence>
<evidence type="ECO:0000256" key="2">
    <source>
        <dbReference type="ARBA" id="ARBA00012438"/>
    </source>
</evidence>
<evidence type="ECO:0000256" key="4">
    <source>
        <dbReference type="ARBA" id="ARBA00023015"/>
    </source>
</evidence>
<evidence type="ECO:0000256" key="6">
    <source>
        <dbReference type="ARBA" id="ARBA00023163"/>
    </source>
</evidence>
<feature type="domain" description="Histidine kinase" evidence="9">
    <location>
        <begin position="872"/>
        <end position="1090"/>
    </location>
</feature>
<evidence type="ECO:0000259" key="9">
    <source>
        <dbReference type="PROSITE" id="PS50109"/>
    </source>
</evidence>
<evidence type="ECO:0000256" key="7">
    <source>
        <dbReference type="PROSITE-ProRule" id="PRU00169"/>
    </source>
</evidence>
<dbReference type="InterPro" id="IPR036890">
    <property type="entry name" value="HATPase_C_sf"/>
</dbReference>
<dbReference type="InterPro" id="IPR018060">
    <property type="entry name" value="HTH_AraC"/>
</dbReference>
<feature type="modified residue" description="4-aspartylphosphate" evidence="7">
    <location>
        <position position="1182"/>
    </location>
</feature>
<dbReference type="Pfam" id="PF00072">
    <property type="entry name" value="Response_reg"/>
    <property type="match status" value="1"/>
</dbReference>
<evidence type="ECO:0000256" key="3">
    <source>
        <dbReference type="ARBA" id="ARBA00022553"/>
    </source>
</evidence>
<gene>
    <name evidence="11" type="ORF">GCM10023184_18950</name>
</gene>
<dbReference type="InterPro" id="IPR004358">
    <property type="entry name" value="Sig_transdc_His_kin-like_C"/>
</dbReference>
<dbReference type="Gene3D" id="2.130.10.10">
    <property type="entry name" value="YVTN repeat-like/Quinoprotein amine dehydrogenase"/>
    <property type="match status" value="2"/>
</dbReference>
<organism evidence="11 12">
    <name type="scientific">Flaviaesturariibacter amylovorans</name>
    <dbReference type="NCBI Taxonomy" id="1084520"/>
    <lineage>
        <taxon>Bacteria</taxon>
        <taxon>Pseudomonadati</taxon>
        <taxon>Bacteroidota</taxon>
        <taxon>Chitinophagia</taxon>
        <taxon>Chitinophagales</taxon>
        <taxon>Chitinophagaceae</taxon>
        <taxon>Flaviaestuariibacter</taxon>
    </lineage>
</organism>
<dbReference type="SMART" id="SM00342">
    <property type="entry name" value="HTH_ARAC"/>
    <property type="match status" value="1"/>
</dbReference>
<dbReference type="PANTHER" id="PTHR43547:SF2">
    <property type="entry name" value="HYBRID SIGNAL TRANSDUCTION HISTIDINE KINASE C"/>
    <property type="match status" value="1"/>
</dbReference>
<dbReference type="PROSITE" id="PS50110">
    <property type="entry name" value="RESPONSE_REGULATORY"/>
    <property type="match status" value="1"/>
</dbReference>
<dbReference type="Pfam" id="PF12833">
    <property type="entry name" value="HTH_18"/>
    <property type="match status" value="1"/>
</dbReference>
<dbReference type="InterPro" id="IPR003594">
    <property type="entry name" value="HATPase_dom"/>
</dbReference>
<dbReference type="Gene3D" id="2.60.40.10">
    <property type="entry name" value="Immunoglobulins"/>
    <property type="match status" value="1"/>
</dbReference>
<dbReference type="InterPro" id="IPR036097">
    <property type="entry name" value="HisK_dim/P_sf"/>
</dbReference>
<comment type="catalytic activity">
    <reaction evidence="1">
        <text>ATP + protein L-histidine = ADP + protein N-phospho-L-histidine.</text>
        <dbReference type="EC" id="2.7.13.3"/>
    </reaction>
</comment>
<feature type="domain" description="HTH araC/xylS-type" evidence="8">
    <location>
        <begin position="1281"/>
        <end position="1379"/>
    </location>
</feature>
<proteinExistence type="predicted"/>
<dbReference type="Proteomes" id="UP001501725">
    <property type="component" value="Unassembled WGS sequence"/>
</dbReference>
<dbReference type="SMART" id="SM00448">
    <property type="entry name" value="REC"/>
    <property type="match status" value="1"/>
</dbReference>
<dbReference type="InterPro" id="IPR011110">
    <property type="entry name" value="Reg_prop"/>
</dbReference>
<dbReference type="Gene3D" id="3.30.565.10">
    <property type="entry name" value="Histidine kinase-like ATPase, C-terminal domain"/>
    <property type="match status" value="1"/>
</dbReference>
<dbReference type="SUPFAM" id="SSF55874">
    <property type="entry name" value="ATPase domain of HSP90 chaperone/DNA topoisomerase II/histidine kinase"/>
    <property type="match status" value="1"/>
</dbReference>
<dbReference type="EC" id="2.7.13.3" evidence="2"/>
<dbReference type="InterPro" id="IPR011006">
    <property type="entry name" value="CheY-like_superfamily"/>
</dbReference>
<dbReference type="SUPFAM" id="SSF46689">
    <property type="entry name" value="Homeodomain-like"/>
    <property type="match status" value="1"/>
</dbReference>
<evidence type="ECO:0000256" key="5">
    <source>
        <dbReference type="ARBA" id="ARBA00023125"/>
    </source>
</evidence>
<accession>A0ABP8GRE4</accession>
<dbReference type="SUPFAM" id="SSF47384">
    <property type="entry name" value="Homodimeric domain of signal transducing histidine kinase"/>
    <property type="match status" value="1"/>
</dbReference>
<dbReference type="PROSITE" id="PS50109">
    <property type="entry name" value="HIS_KIN"/>
    <property type="match status" value="1"/>
</dbReference>